<feature type="compositionally biased region" description="Low complexity" evidence="1">
    <location>
        <begin position="212"/>
        <end position="256"/>
    </location>
</feature>
<dbReference type="InterPro" id="IPR038610">
    <property type="entry name" value="FliK-like_C_sf"/>
</dbReference>
<feature type="region of interest" description="Disordered" evidence="1">
    <location>
        <begin position="212"/>
        <end position="266"/>
    </location>
</feature>
<feature type="compositionally biased region" description="Low complexity" evidence="1">
    <location>
        <begin position="37"/>
        <end position="67"/>
    </location>
</feature>
<feature type="compositionally biased region" description="Low complexity" evidence="1">
    <location>
        <begin position="98"/>
        <end position="111"/>
    </location>
</feature>
<dbReference type="Gene3D" id="3.30.750.140">
    <property type="match status" value="1"/>
</dbReference>
<dbReference type="InterPro" id="IPR052563">
    <property type="entry name" value="FliK"/>
</dbReference>
<dbReference type="PANTHER" id="PTHR37533:SF2">
    <property type="entry name" value="FLAGELLAR HOOK-LENGTH CONTROL PROTEIN"/>
    <property type="match status" value="1"/>
</dbReference>
<evidence type="ECO:0000259" key="2">
    <source>
        <dbReference type="Pfam" id="PF02120"/>
    </source>
</evidence>
<keyword evidence="3" id="KW-0282">Flagellum</keyword>
<dbReference type="Proteomes" id="UP000281118">
    <property type="component" value="Unassembled WGS sequence"/>
</dbReference>
<dbReference type="Pfam" id="PF02120">
    <property type="entry name" value="Flg_hook"/>
    <property type="match status" value="1"/>
</dbReference>
<organism evidence="3 4">
    <name type="scientific">Variovorax guangxiensis</name>
    <dbReference type="NCBI Taxonomy" id="1775474"/>
    <lineage>
        <taxon>Bacteria</taxon>
        <taxon>Pseudomonadati</taxon>
        <taxon>Pseudomonadota</taxon>
        <taxon>Betaproteobacteria</taxon>
        <taxon>Burkholderiales</taxon>
        <taxon>Comamonadaceae</taxon>
        <taxon>Variovorax</taxon>
    </lineage>
</organism>
<feature type="compositionally biased region" description="Polar residues" evidence="1">
    <location>
        <begin position="257"/>
        <end position="266"/>
    </location>
</feature>
<evidence type="ECO:0000313" key="3">
    <source>
        <dbReference type="EMBL" id="RUR69188.1"/>
    </source>
</evidence>
<protein>
    <submittedName>
        <fullName evidence="3">Flagellar hook-length control protein FliK</fullName>
    </submittedName>
</protein>
<name>A0A3S0XG94_9BURK</name>
<accession>A0A3S0XG94</accession>
<proteinExistence type="predicted"/>
<dbReference type="InterPro" id="IPR021136">
    <property type="entry name" value="Flagellar_hook_control-like_C"/>
</dbReference>
<feature type="region of interest" description="Disordered" evidence="1">
    <location>
        <begin position="1"/>
        <end position="117"/>
    </location>
</feature>
<gene>
    <name evidence="3" type="ORF">EJP67_19215</name>
</gene>
<dbReference type="AlphaFoldDB" id="A0A3S0XG94"/>
<dbReference type="PANTHER" id="PTHR37533">
    <property type="entry name" value="FLAGELLAR HOOK-LENGTH CONTROL PROTEIN"/>
    <property type="match status" value="1"/>
</dbReference>
<keyword evidence="3" id="KW-0966">Cell projection</keyword>
<dbReference type="OrthoDB" id="8596319at2"/>
<evidence type="ECO:0000313" key="4">
    <source>
        <dbReference type="Proteomes" id="UP000281118"/>
    </source>
</evidence>
<reference evidence="3 4" key="1">
    <citation type="submission" date="2018-12" db="EMBL/GenBank/DDBJ databases">
        <title>The genome sequences of Variovorax guangxiensis DSM 27352.</title>
        <authorList>
            <person name="Gao J."/>
            <person name="Sun J."/>
        </authorList>
    </citation>
    <scope>NUCLEOTIDE SEQUENCE [LARGE SCALE GENOMIC DNA]</scope>
    <source>
        <strain evidence="3 4">DSM 27352</strain>
    </source>
</reference>
<feature type="domain" description="Flagellar hook-length control protein-like C-terminal" evidence="2">
    <location>
        <begin position="125"/>
        <end position="205"/>
    </location>
</feature>
<sequence length="266" mass="26137">MAVGFAKPVSAPASPSVGTAATGRGPASRAPIGTTTAEQLASAAQPAATNDAQAAKAAVAASPVAATTDGADSQPAIDPVALQQPAAVTASSPERAGDTAAAARTPAHTIAPEVGSDKWAPALGQQLLRMSASGHHTAELSLNPAGLGPLKVTLSMGDNQAQAMFVSAHESVRKAVEAALPQLRNSLSEQGITLGQTSVGAETRQPNGNDAAFAQQQQGQQQGAARQQATASYPGAGRTAAGAPAAAVASTRPAAANSRSGIDTFA</sequence>
<comment type="caution">
    <text evidence="3">The sequence shown here is derived from an EMBL/GenBank/DDBJ whole genome shotgun (WGS) entry which is preliminary data.</text>
</comment>
<dbReference type="CDD" id="cd17470">
    <property type="entry name" value="T3SS_Flik_C"/>
    <property type="match status" value="1"/>
</dbReference>
<dbReference type="EMBL" id="RXFT01000008">
    <property type="protein sequence ID" value="RUR69188.1"/>
    <property type="molecule type" value="Genomic_DNA"/>
</dbReference>
<evidence type="ECO:0000256" key="1">
    <source>
        <dbReference type="SAM" id="MobiDB-lite"/>
    </source>
</evidence>
<keyword evidence="3" id="KW-0969">Cilium</keyword>